<dbReference type="InterPro" id="IPR001789">
    <property type="entry name" value="Sig_transdc_resp-reg_receiver"/>
</dbReference>
<keyword evidence="1 2" id="KW-0597">Phosphoprotein</keyword>
<reference evidence="5 6" key="1">
    <citation type="journal article" date="2010" name="Stand. Genomic Sci.">
        <title>Complete genome sequence of Coraliomargarita akajimensis type strain (04OKA010-24).</title>
        <authorList>
            <person name="Mavromatis K."/>
            <person name="Abt B."/>
            <person name="Brambilla E."/>
            <person name="Lapidus A."/>
            <person name="Copeland A."/>
            <person name="Deshpande S."/>
            <person name="Nolan M."/>
            <person name="Lucas S."/>
            <person name="Tice H."/>
            <person name="Cheng J.F."/>
            <person name="Han C."/>
            <person name="Detter J.C."/>
            <person name="Woyke T."/>
            <person name="Goodwin L."/>
            <person name="Pitluck S."/>
            <person name="Held B."/>
            <person name="Brettin T."/>
            <person name="Tapia R."/>
            <person name="Ivanova N."/>
            <person name="Mikhailova N."/>
            <person name="Pati A."/>
            <person name="Liolios K."/>
            <person name="Chen A."/>
            <person name="Palaniappan K."/>
            <person name="Land M."/>
            <person name="Hauser L."/>
            <person name="Chang Y.J."/>
            <person name="Jeffries C.D."/>
            <person name="Rohde M."/>
            <person name="Goker M."/>
            <person name="Bristow J."/>
            <person name="Eisen J.A."/>
            <person name="Markowitz V."/>
            <person name="Hugenholtz P."/>
            <person name="Klenk H.P."/>
            <person name="Kyrpides N.C."/>
        </authorList>
    </citation>
    <scope>NUCLEOTIDE SEQUENCE [LARGE SCALE GENOMIC DNA]</scope>
    <source>
        <strain evidence="6">DSM 45221 / IAM 15411 / JCM 23193 / KCTC 12865</strain>
    </source>
</reference>
<dbReference type="SUPFAM" id="SSF52172">
    <property type="entry name" value="CheY-like"/>
    <property type="match status" value="2"/>
</dbReference>
<dbReference type="InterPro" id="IPR050595">
    <property type="entry name" value="Bact_response_regulator"/>
</dbReference>
<dbReference type="PROSITE" id="PS50110">
    <property type="entry name" value="RESPONSE_REGULATORY"/>
    <property type="match status" value="2"/>
</dbReference>
<accession>D5ELN5</accession>
<evidence type="ECO:0000256" key="3">
    <source>
        <dbReference type="SAM" id="Coils"/>
    </source>
</evidence>
<organism evidence="5 6">
    <name type="scientific">Coraliomargarita akajimensis (strain DSM 45221 / IAM 15411 / JCM 23193 / KCTC 12865 / 04OKA010-24)</name>
    <dbReference type="NCBI Taxonomy" id="583355"/>
    <lineage>
        <taxon>Bacteria</taxon>
        <taxon>Pseudomonadati</taxon>
        <taxon>Verrucomicrobiota</taxon>
        <taxon>Opitutia</taxon>
        <taxon>Puniceicoccales</taxon>
        <taxon>Coraliomargaritaceae</taxon>
        <taxon>Coraliomargarita</taxon>
    </lineage>
</organism>
<gene>
    <name evidence="5" type="ordered locus">Caka_0183</name>
</gene>
<dbReference type="eggNOG" id="COG2204">
    <property type="taxonomic scope" value="Bacteria"/>
</dbReference>
<dbReference type="SMART" id="SM00448">
    <property type="entry name" value="REC"/>
    <property type="match status" value="2"/>
</dbReference>
<dbReference type="GO" id="GO:0000160">
    <property type="term" value="P:phosphorelay signal transduction system"/>
    <property type="evidence" value="ECO:0007669"/>
    <property type="project" value="InterPro"/>
</dbReference>
<proteinExistence type="predicted"/>
<dbReference type="OrthoDB" id="236568at2"/>
<dbReference type="Pfam" id="PF00072">
    <property type="entry name" value="Response_reg"/>
    <property type="match status" value="1"/>
</dbReference>
<dbReference type="KEGG" id="caa:Caka_0183"/>
<evidence type="ECO:0000256" key="1">
    <source>
        <dbReference type="ARBA" id="ARBA00022553"/>
    </source>
</evidence>
<feature type="modified residue" description="4-aspartylphosphate" evidence="2">
    <location>
        <position position="525"/>
    </location>
</feature>
<dbReference type="InterPro" id="IPR011006">
    <property type="entry name" value="CheY-like_superfamily"/>
</dbReference>
<evidence type="ECO:0000313" key="5">
    <source>
        <dbReference type="EMBL" id="ADE53210.1"/>
    </source>
</evidence>
<sequence length="666" mass="74903">MAQAMSIQEPSTNSNTAVSSKRVIIVDDSLTVRKVVNKTLYDENFLITECASGSEAIQELNKQYYDLIFLDYILPDTTAADFLDELLKNTHYANVPVILMSSKGAEIERLSEFNDNVISTLTKPFSQQLVLQATQAAFDGGLDAPLTQIIRTTQSPPNNRQTATHARVLLEKGLSRVAGHIPALEAKRKGSDARSYYLPYLLHPELLRSIENLEQQVSTENYNRLPDNSGPLNAETAFVLLQSLSHGKQTGRLEICGSSYTVSVYIHKGMVVGVGTVDSNAYVSALMQSGLSWMEAEHAHLKGMQAESGTPLILIEPQHFRACENITSLLRDTSEHLLSILLSNDSDYHFWDQQLSPDWAINNSLNLDVADFILRSLRRIRGWGSISREIGTLATRFCHKFHSVDNWFLPHLSSFEAVVLNFLQYDYSVTELASTLGEAPSRVAEAIHTLHKFGLLTKTELPEPEAITQDLYLKTSVLVISTNPALVDGAQAYADNNKLHIEFCSNTRDALNLAQQHAFSVAIDDGSSDDGHLFEASQKLQASMPDLTLIIAENDTESISPRELVRLQAYSYLEKPFRKSALKQAIDAAIEASNHRKLELVDDSDQLKSINDRMLARQQQLDELERMLQKREHELLHNEELFFEKCNRFEEERTRLEILQDEYAEY</sequence>
<dbReference type="PANTHER" id="PTHR44591:SF3">
    <property type="entry name" value="RESPONSE REGULATORY DOMAIN-CONTAINING PROTEIN"/>
    <property type="match status" value="1"/>
</dbReference>
<dbReference type="eggNOG" id="COG0745">
    <property type="taxonomic scope" value="Bacteria"/>
</dbReference>
<dbReference type="EMBL" id="CP001998">
    <property type="protein sequence ID" value="ADE53210.1"/>
    <property type="molecule type" value="Genomic_DNA"/>
</dbReference>
<keyword evidence="6" id="KW-1185">Reference proteome</keyword>
<dbReference type="PANTHER" id="PTHR44591">
    <property type="entry name" value="STRESS RESPONSE REGULATOR PROTEIN 1"/>
    <property type="match status" value="1"/>
</dbReference>
<dbReference type="AlphaFoldDB" id="D5ELN5"/>
<protein>
    <submittedName>
        <fullName evidence="5">Response regulator receiver protein</fullName>
    </submittedName>
</protein>
<keyword evidence="3" id="KW-0175">Coiled coil</keyword>
<dbReference type="CDD" id="cd00156">
    <property type="entry name" value="REC"/>
    <property type="match status" value="1"/>
</dbReference>
<dbReference type="STRING" id="583355.Caka_0183"/>
<dbReference type="InterPro" id="IPR025497">
    <property type="entry name" value="PatA-like_N"/>
</dbReference>
<evidence type="ECO:0000313" key="6">
    <source>
        <dbReference type="Proteomes" id="UP000000925"/>
    </source>
</evidence>
<evidence type="ECO:0000256" key="2">
    <source>
        <dbReference type="PROSITE-ProRule" id="PRU00169"/>
    </source>
</evidence>
<feature type="coiled-coil region" evidence="3">
    <location>
        <begin position="607"/>
        <end position="641"/>
    </location>
</feature>
<feature type="domain" description="Response regulatory" evidence="4">
    <location>
        <begin position="476"/>
        <end position="590"/>
    </location>
</feature>
<name>D5ELN5_CORAD</name>
<dbReference type="Gene3D" id="3.40.50.2300">
    <property type="match status" value="2"/>
</dbReference>
<feature type="domain" description="Response regulatory" evidence="4">
    <location>
        <begin position="22"/>
        <end position="138"/>
    </location>
</feature>
<dbReference type="Proteomes" id="UP000000925">
    <property type="component" value="Chromosome"/>
</dbReference>
<dbReference type="Pfam" id="PF14332">
    <property type="entry name" value="DUF4388"/>
    <property type="match status" value="1"/>
</dbReference>
<feature type="modified residue" description="4-aspartylphosphate" evidence="2">
    <location>
        <position position="71"/>
    </location>
</feature>
<dbReference type="HOGENOM" id="CLU_412022_0_0_0"/>
<evidence type="ECO:0000259" key="4">
    <source>
        <dbReference type="PROSITE" id="PS50110"/>
    </source>
</evidence>